<accession>A0AAX3CUI7</accession>
<reference evidence="1" key="1">
    <citation type="submission" date="2022-08" db="EMBL/GenBank/DDBJ databases">
        <title>Genomic characterization and comparative genomic analysis of a strain of klebsiella michiganensis carrying blaKPC-2 isolated from the blood of children with very preterm bloodstream infection.</title>
        <authorList>
            <person name="Zhang N."/>
        </authorList>
    </citation>
    <scope>NUCLEOTIDE SEQUENCE</scope>
    <source>
        <strain evidence="1">BSI-KPN166</strain>
    </source>
</reference>
<dbReference type="Proteomes" id="UP001060345">
    <property type="component" value="Chromosome"/>
</dbReference>
<organism evidence="1 2">
    <name type="scientific">Klebsiella michiganensis</name>
    <dbReference type="NCBI Taxonomy" id="1134687"/>
    <lineage>
        <taxon>Bacteria</taxon>
        <taxon>Pseudomonadati</taxon>
        <taxon>Pseudomonadota</taxon>
        <taxon>Gammaproteobacteria</taxon>
        <taxon>Enterobacterales</taxon>
        <taxon>Enterobacteriaceae</taxon>
        <taxon>Klebsiella/Raoultella group</taxon>
        <taxon>Klebsiella</taxon>
    </lineage>
</organism>
<evidence type="ECO:0000313" key="1">
    <source>
        <dbReference type="EMBL" id="UWZ74869.1"/>
    </source>
</evidence>
<dbReference type="Gene3D" id="1.10.357.10">
    <property type="entry name" value="Tetracycline Repressor, domain 2"/>
    <property type="match status" value="1"/>
</dbReference>
<proteinExistence type="predicted"/>
<dbReference type="EMBL" id="CP102103">
    <property type="protein sequence ID" value="UWZ74869.1"/>
    <property type="molecule type" value="Genomic_DNA"/>
</dbReference>
<evidence type="ECO:0000313" key="2">
    <source>
        <dbReference type="Proteomes" id="UP001060345"/>
    </source>
</evidence>
<dbReference type="AlphaFoldDB" id="A0AAX3CUI7"/>
<gene>
    <name evidence="1" type="ORF">NP224_03725</name>
</gene>
<dbReference type="SUPFAM" id="SSF46689">
    <property type="entry name" value="Homeodomain-like"/>
    <property type="match status" value="1"/>
</dbReference>
<protein>
    <submittedName>
        <fullName evidence="1">TetR/AcrR family transcriptional regulator</fullName>
    </submittedName>
</protein>
<dbReference type="InterPro" id="IPR009057">
    <property type="entry name" value="Homeodomain-like_sf"/>
</dbReference>
<name>A0AAX3CUI7_9ENTR</name>
<sequence>MGEISVKTGNNARNGGKNSLNRLIRCVCGKKIGPDPRNFNQRVSLGRNDLLIRTFLSKTTLYTYFDNKKDILDHLILEVMARFYQELVPIANRQNSFREFYRELCHALMALHETSLAYFSAIAGKIACSEKITKNNKALKNIAMTGEQIHQIIAKRITDAAEKKEIGLNAPVADVMMLFWLCLTGLVEKSSYREECLLRHLEKDRKAFLDFAFDALLFMIEKGNISDCEKAD</sequence>